<comment type="catalytic activity">
    <reaction evidence="1">
        <text>Exolytic cleavage of the (1-&gt;4)-beta-glycosidic linkage between N-acetylmuramic acid (MurNAc) and N-acetylglucosamine (GlcNAc) residues in peptidoglycan, from either the reducing or the non-reducing ends of the peptidoglycan chains, with concomitant formation of a 1,6-anhydrobond in the MurNAc residue.</text>
        <dbReference type="EC" id="4.2.2.n1"/>
    </reaction>
</comment>
<dbReference type="PANTHER" id="PTHR30124:SF0">
    <property type="entry name" value="MEMBRANE-BOUND LYTIC MUREIN TRANSGLYCOSYLASE A"/>
    <property type="match status" value="1"/>
</dbReference>
<dbReference type="PIRSF" id="PIRSF019422">
    <property type="entry name" value="MltA"/>
    <property type="match status" value="1"/>
</dbReference>
<sequence>MQAAPLRQTTVRPWSTDQLVDTQLWTYASGSRGDYKTLLRSIDHSLRYLGTDSAVKAYQNYALPDFTRDRVIRSLRRFRELVRLAKTPQDLAQRVQQEFVLYESVGKDGQGRVEFTAYFEPTYSASRIRTSTYRYPLYRAPRDLSSWPQPHPTRATLEGKDGLGGKLRGNELVWLKDRLEAYLVQVQGSARLQLTDGSTMSIGFDGKTNYDYVSLGKELIQDGRFKADELSLPKLIQYFTENPQQLDSYIPRNNRFIFFRETNGAPATGSLGVPVSAERSIATDKSLMPPGALALVQTKLPVYTAPGQIEFQPISRFVLDQDTGSAIKGPGRVDIFMGTGEPARTRAGLVNHVGKLYYLLLKQ</sequence>
<evidence type="ECO:0000256" key="4">
    <source>
        <dbReference type="ARBA" id="ARBA00023316"/>
    </source>
</evidence>
<dbReference type="Proteomes" id="UP000031561">
    <property type="component" value="Unassembled WGS sequence"/>
</dbReference>
<evidence type="ECO:0000256" key="1">
    <source>
        <dbReference type="ARBA" id="ARBA00001420"/>
    </source>
</evidence>
<feature type="domain" description="Lytic transglycosylase MltA" evidence="6">
    <location>
        <begin position="122"/>
        <end position="260"/>
    </location>
</feature>
<proteinExistence type="predicted"/>
<dbReference type="SUPFAM" id="SSF50685">
    <property type="entry name" value="Barwin-like endoglucanases"/>
    <property type="match status" value="1"/>
</dbReference>
<evidence type="ECO:0000256" key="3">
    <source>
        <dbReference type="ARBA" id="ARBA00023239"/>
    </source>
</evidence>
<dbReference type="InterPro" id="IPR026044">
    <property type="entry name" value="MltA"/>
</dbReference>
<dbReference type="GO" id="GO:0071555">
    <property type="term" value="P:cell wall organization"/>
    <property type="evidence" value="ECO:0007669"/>
    <property type="project" value="UniProtKB-KW"/>
</dbReference>
<dbReference type="EMBL" id="JTHE03000079">
    <property type="protein sequence ID" value="MCM1983930.1"/>
    <property type="molecule type" value="Genomic_DNA"/>
</dbReference>
<dbReference type="AlphaFoldDB" id="A0ABD4T5U7"/>
<dbReference type="SMART" id="SM00925">
    <property type="entry name" value="MltA"/>
    <property type="match status" value="1"/>
</dbReference>
<evidence type="ECO:0000259" key="6">
    <source>
        <dbReference type="SMART" id="SM00925"/>
    </source>
</evidence>
<comment type="caution">
    <text evidence="7">The sequence shown here is derived from an EMBL/GenBank/DDBJ whole genome shotgun (WGS) entry which is preliminary data.</text>
</comment>
<dbReference type="InterPro" id="IPR010611">
    <property type="entry name" value="3D_dom"/>
</dbReference>
<reference evidence="7 8" key="1">
    <citation type="journal article" date="2015" name="Genome Announc.">
        <title>Draft Genome Sequence of Filamentous Marine Cyanobacterium Lyngbya confervoides Strain BDU141951.</title>
        <authorList>
            <person name="Chandrababunaidu M.M."/>
            <person name="Sen D."/>
            <person name="Tripathy S."/>
        </authorList>
    </citation>
    <scope>NUCLEOTIDE SEQUENCE [LARGE SCALE GENOMIC DNA]</scope>
    <source>
        <strain evidence="7 8">BDU141951</strain>
    </source>
</reference>
<evidence type="ECO:0000313" key="8">
    <source>
        <dbReference type="Proteomes" id="UP000031561"/>
    </source>
</evidence>
<evidence type="ECO:0000256" key="2">
    <source>
        <dbReference type="ARBA" id="ARBA00012587"/>
    </source>
</evidence>
<name>A0ABD4T5U7_9CYAN</name>
<dbReference type="CDD" id="cd14485">
    <property type="entry name" value="mltA_like_LT_A"/>
    <property type="match status" value="1"/>
</dbReference>
<accession>A0ABD4T5U7</accession>
<evidence type="ECO:0000313" key="7">
    <source>
        <dbReference type="EMBL" id="MCM1983930.1"/>
    </source>
</evidence>
<dbReference type="InterPro" id="IPR036908">
    <property type="entry name" value="RlpA-like_sf"/>
</dbReference>
<protein>
    <recommendedName>
        <fullName evidence="2">peptidoglycan lytic exotransglycosylase</fullName>
        <ecNumber evidence="2">4.2.2.n1</ecNumber>
    </recommendedName>
    <alternativeName>
        <fullName evidence="5">Murein hydrolase A</fullName>
    </alternativeName>
</protein>
<keyword evidence="4" id="KW-0961">Cell wall biogenesis/degradation</keyword>
<keyword evidence="8" id="KW-1185">Reference proteome</keyword>
<dbReference type="CDD" id="cd14668">
    <property type="entry name" value="mlta_B"/>
    <property type="match status" value="1"/>
</dbReference>
<dbReference type="PANTHER" id="PTHR30124">
    <property type="entry name" value="MEMBRANE-BOUND LYTIC MUREIN TRANSGLYCOSYLASE A"/>
    <property type="match status" value="1"/>
</dbReference>
<dbReference type="Pfam" id="PF03562">
    <property type="entry name" value="MltA"/>
    <property type="match status" value="1"/>
</dbReference>
<keyword evidence="3" id="KW-0456">Lyase</keyword>
<dbReference type="Gene3D" id="2.40.240.50">
    <property type="entry name" value="Barwin-like endoglucanases"/>
    <property type="match status" value="1"/>
</dbReference>
<dbReference type="EC" id="4.2.2.n1" evidence="2"/>
<evidence type="ECO:0000256" key="5">
    <source>
        <dbReference type="ARBA" id="ARBA00030918"/>
    </source>
</evidence>
<dbReference type="Gene3D" id="2.40.40.10">
    <property type="entry name" value="RlpA-like domain"/>
    <property type="match status" value="1"/>
</dbReference>
<gene>
    <name evidence="7" type="ORF">QQ91_0013995</name>
</gene>
<dbReference type="Pfam" id="PF06725">
    <property type="entry name" value="3D"/>
    <property type="match status" value="1"/>
</dbReference>
<dbReference type="GO" id="GO:0016829">
    <property type="term" value="F:lyase activity"/>
    <property type="evidence" value="ECO:0007669"/>
    <property type="project" value="UniProtKB-KW"/>
</dbReference>
<organism evidence="7 8">
    <name type="scientific">Lyngbya confervoides BDU141951</name>
    <dbReference type="NCBI Taxonomy" id="1574623"/>
    <lineage>
        <taxon>Bacteria</taxon>
        <taxon>Bacillati</taxon>
        <taxon>Cyanobacteriota</taxon>
        <taxon>Cyanophyceae</taxon>
        <taxon>Oscillatoriophycideae</taxon>
        <taxon>Oscillatoriales</taxon>
        <taxon>Microcoleaceae</taxon>
        <taxon>Lyngbya</taxon>
    </lineage>
</organism>
<dbReference type="InterPro" id="IPR005300">
    <property type="entry name" value="MltA_B"/>
</dbReference>